<feature type="domain" description="Extradiol ring-cleavage dioxygenase class III enzyme subunit B" evidence="1">
    <location>
        <begin position="8"/>
        <end position="268"/>
    </location>
</feature>
<dbReference type="NCBIfam" id="NF009901">
    <property type="entry name" value="PRK13364.1"/>
    <property type="match status" value="1"/>
</dbReference>
<dbReference type="SUPFAM" id="SSF53213">
    <property type="entry name" value="LigB-like"/>
    <property type="match status" value="1"/>
</dbReference>
<sequence length="278" mass="30803">MAKIIGGIGTSHAPSLAYAYDHGKQSDPDWKPVFDTYGQAKQWLAEARPDVIIAFYNDHLNRFFFDAYPTFALGIGDQHPIADEGWGRRPFPALPGHPQLAIHLAESLVSDEFDLTICQEIEIDHGILSPLPLLTDARWPAPIIPVEINVIQAPLPTPARCFKLGQAIRRAVASFPSDLRVVVMGTGGLSHQLSGQRFGHLNPDWDVEFMNRLVDEPGELSRITLKELMVRGGVESVEVIMWLAMRGALSPQVTRVLQYSYSPMLTGYGLLVMDDHGL</sequence>
<dbReference type="RefSeq" id="WP_371435132.1">
    <property type="nucleotide sequence ID" value="NZ_JBHSRS010000084.1"/>
</dbReference>
<dbReference type="EMBL" id="JBHSRS010000084">
    <property type="protein sequence ID" value="MFC6284636.1"/>
    <property type="molecule type" value="Genomic_DNA"/>
</dbReference>
<evidence type="ECO:0000313" key="3">
    <source>
        <dbReference type="Proteomes" id="UP001596270"/>
    </source>
</evidence>
<comment type="caution">
    <text evidence="2">The sequence shown here is derived from an EMBL/GenBank/DDBJ whole genome shotgun (WGS) entry which is preliminary data.</text>
</comment>
<dbReference type="GO" id="GO:0051213">
    <property type="term" value="F:dioxygenase activity"/>
    <property type="evidence" value="ECO:0007669"/>
    <property type="project" value="UniProtKB-KW"/>
</dbReference>
<evidence type="ECO:0000313" key="2">
    <source>
        <dbReference type="EMBL" id="MFC6284636.1"/>
    </source>
</evidence>
<name>A0ABW1U408_9BURK</name>
<accession>A0ABW1U408</accession>
<gene>
    <name evidence="2" type="ORF">ACFQND_25705</name>
</gene>
<organism evidence="2 3">
    <name type="scientific">Polaromonas aquatica</name>
    <dbReference type="NCBI Taxonomy" id="332657"/>
    <lineage>
        <taxon>Bacteria</taxon>
        <taxon>Pseudomonadati</taxon>
        <taxon>Pseudomonadota</taxon>
        <taxon>Betaproteobacteria</taxon>
        <taxon>Burkholderiales</taxon>
        <taxon>Comamonadaceae</taxon>
        <taxon>Polaromonas</taxon>
    </lineage>
</organism>
<dbReference type="NCBIfam" id="NF009902">
    <property type="entry name" value="PRK13365.1"/>
    <property type="match status" value="1"/>
</dbReference>
<keyword evidence="2" id="KW-0560">Oxidoreductase</keyword>
<dbReference type="Proteomes" id="UP001596270">
    <property type="component" value="Unassembled WGS sequence"/>
</dbReference>
<dbReference type="Pfam" id="PF02900">
    <property type="entry name" value="LigB"/>
    <property type="match status" value="1"/>
</dbReference>
<keyword evidence="3" id="KW-1185">Reference proteome</keyword>
<dbReference type="InterPro" id="IPR004183">
    <property type="entry name" value="Xdiol_dOase_suB"/>
</dbReference>
<reference evidence="3" key="1">
    <citation type="journal article" date="2019" name="Int. J. Syst. Evol. Microbiol.">
        <title>The Global Catalogue of Microorganisms (GCM) 10K type strain sequencing project: providing services to taxonomists for standard genome sequencing and annotation.</title>
        <authorList>
            <consortium name="The Broad Institute Genomics Platform"/>
            <consortium name="The Broad Institute Genome Sequencing Center for Infectious Disease"/>
            <person name="Wu L."/>
            <person name="Ma J."/>
        </authorList>
    </citation>
    <scope>NUCLEOTIDE SEQUENCE [LARGE SCALE GENOMIC DNA]</scope>
    <source>
        <strain evidence="3">CCUG 39402</strain>
    </source>
</reference>
<dbReference type="Gene3D" id="3.40.830.10">
    <property type="entry name" value="LigB-like"/>
    <property type="match status" value="1"/>
</dbReference>
<evidence type="ECO:0000259" key="1">
    <source>
        <dbReference type="Pfam" id="PF02900"/>
    </source>
</evidence>
<keyword evidence="2" id="KW-0223">Dioxygenase</keyword>
<protein>
    <submittedName>
        <fullName evidence="2">Class III extradiol dioxygenase family protein</fullName>
    </submittedName>
</protein>
<proteinExistence type="predicted"/>